<reference evidence="2" key="1">
    <citation type="submission" date="2023-06" db="EMBL/GenBank/DDBJ databases">
        <title>Survivors Of The Sea: Transcriptome response of Skeletonema marinoi to long-term dormancy.</title>
        <authorList>
            <person name="Pinder M.I.M."/>
            <person name="Kourtchenko O."/>
            <person name="Robertson E.K."/>
            <person name="Larsson T."/>
            <person name="Maumus F."/>
            <person name="Osuna-Cruz C.M."/>
            <person name="Vancaester E."/>
            <person name="Stenow R."/>
            <person name="Vandepoele K."/>
            <person name="Ploug H."/>
            <person name="Bruchert V."/>
            <person name="Godhe A."/>
            <person name="Topel M."/>
        </authorList>
    </citation>
    <scope>NUCLEOTIDE SEQUENCE</scope>
    <source>
        <strain evidence="2">R05AC</strain>
    </source>
</reference>
<dbReference type="Proteomes" id="UP001224775">
    <property type="component" value="Unassembled WGS sequence"/>
</dbReference>
<feature type="compositionally biased region" description="Polar residues" evidence="1">
    <location>
        <begin position="103"/>
        <end position="114"/>
    </location>
</feature>
<evidence type="ECO:0000256" key="1">
    <source>
        <dbReference type="SAM" id="MobiDB-lite"/>
    </source>
</evidence>
<dbReference type="AlphaFoldDB" id="A0AAD8Y770"/>
<evidence type="ECO:0000313" key="2">
    <source>
        <dbReference type="EMBL" id="KAK1740792.1"/>
    </source>
</evidence>
<evidence type="ECO:0000313" key="3">
    <source>
        <dbReference type="Proteomes" id="UP001224775"/>
    </source>
</evidence>
<feature type="compositionally biased region" description="Basic and acidic residues" evidence="1">
    <location>
        <begin position="75"/>
        <end position="88"/>
    </location>
</feature>
<sequence>MDALGGYGSSDSSDNDSGDDKPKSALSGLLANLSDASDDDEDNAHAAAAAAAPTDATTDNDGNEANEPPQKKMRRGGEELDSTYHDSISRPQHHVLPPPKVLASTNNTDDLNTETGPFQSLILSTKDYTSQLRQTLTQQLQSQASEMPTQQKRLADKLKLLQETFQKNDNSAHQSISSSSNTTSSSSFAAHLKSKQEFGNPHLLKDIIDHFQITALDSKQFKPFEFFDRLQISEEKARIAAANYGAGN</sequence>
<feature type="region of interest" description="Disordered" evidence="1">
    <location>
        <begin position="1"/>
        <end position="114"/>
    </location>
</feature>
<feature type="region of interest" description="Disordered" evidence="1">
    <location>
        <begin position="169"/>
        <end position="188"/>
    </location>
</feature>
<organism evidence="2 3">
    <name type="scientific">Skeletonema marinoi</name>
    <dbReference type="NCBI Taxonomy" id="267567"/>
    <lineage>
        <taxon>Eukaryota</taxon>
        <taxon>Sar</taxon>
        <taxon>Stramenopiles</taxon>
        <taxon>Ochrophyta</taxon>
        <taxon>Bacillariophyta</taxon>
        <taxon>Coscinodiscophyceae</taxon>
        <taxon>Thalassiosirophycidae</taxon>
        <taxon>Thalassiosirales</taxon>
        <taxon>Skeletonemataceae</taxon>
        <taxon>Skeletonema</taxon>
        <taxon>Skeletonema marinoi-dohrnii complex</taxon>
    </lineage>
</organism>
<proteinExistence type="predicted"/>
<protein>
    <submittedName>
        <fullName evidence="2">Uncharacterized protein</fullName>
    </submittedName>
</protein>
<name>A0AAD8Y770_9STRA</name>
<comment type="caution">
    <text evidence="2">The sequence shown here is derived from an EMBL/GenBank/DDBJ whole genome shotgun (WGS) entry which is preliminary data.</text>
</comment>
<accession>A0AAD8Y770</accession>
<feature type="compositionally biased region" description="Low complexity" evidence="1">
    <location>
        <begin position="24"/>
        <end position="35"/>
    </location>
</feature>
<dbReference type="EMBL" id="JATAAI010000015">
    <property type="protein sequence ID" value="KAK1740792.1"/>
    <property type="molecule type" value="Genomic_DNA"/>
</dbReference>
<gene>
    <name evidence="2" type="ORF">QTG54_008887</name>
</gene>
<keyword evidence="3" id="KW-1185">Reference proteome</keyword>
<feature type="compositionally biased region" description="Low complexity" evidence="1">
    <location>
        <begin position="175"/>
        <end position="187"/>
    </location>
</feature>
<feature type="compositionally biased region" description="Low complexity" evidence="1">
    <location>
        <begin position="45"/>
        <end position="60"/>
    </location>
</feature>